<reference evidence="2 3" key="1">
    <citation type="journal article" date="2017" name="Gigascience">
        <title>Draft genome of the honey bee ectoparasitic mite, Tropilaelaps mercedesae, is shaped by the parasitic life history.</title>
        <authorList>
            <person name="Dong X."/>
            <person name="Armstrong S.D."/>
            <person name="Xia D."/>
            <person name="Makepeace B.L."/>
            <person name="Darby A.C."/>
            <person name="Kadowaki T."/>
        </authorList>
    </citation>
    <scope>NUCLEOTIDE SEQUENCE [LARGE SCALE GENOMIC DNA]</scope>
    <source>
        <strain evidence="2">Wuxi-XJTLU</strain>
    </source>
</reference>
<evidence type="ECO:0000313" key="2">
    <source>
        <dbReference type="EMBL" id="OQR72249.1"/>
    </source>
</evidence>
<organism evidence="2 3">
    <name type="scientific">Tropilaelaps mercedesae</name>
    <dbReference type="NCBI Taxonomy" id="418985"/>
    <lineage>
        <taxon>Eukaryota</taxon>
        <taxon>Metazoa</taxon>
        <taxon>Ecdysozoa</taxon>
        <taxon>Arthropoda</taxon>
        <taxon>Chelicerata</taxon>
        <taxon>Arachnida</taxon>
        <taxon>Acari</taxon>
        <taxon>Parasitiformes</taxon>
        <taxon>Mesostigmata</taxon>
        <taxon>Gamasina</taxon>
        <taxon>Dermanyssoidea</taxon>
        <taxon>Laelapidae</taxon>
        <taxon>Tropilaelaps</taxon>
    </lineage>
</organism>
<accession>A0A1V9XFH6</accession>
<protein>
    <submittedName>
        <fullName evidence="2">Uncharacterized protein</fullName>
    </submittedName>
</protein>
<dbReference type="OrthoDB" id="10071890at2759"/>
<name>A0A1V9XFH6_9ACAR</name>
<dbReference type="AlphaFoldDB" id="A0A1V9XFH6"/>
<dbReference type="InParanoid" id="A0A1V9XFH6"/>
<dbReference type="Proteomes" id="UP000192247">
    <property type="component" value="Unassembled WGS sequence"/>
</dbReference>
<feature type="compositionally biased region" description="Basic and acidic residues" evidence="1">
    <location>
        <begin position="21"/>
        <end position="37"/>
    </location>
</feature>
<feature type="region of interest" description="Disordered" evidence="1">
    <location>
        <begin position="1"/>
        <end position="37"/>
    </location>
</feature>
<dbReference type="EMBL" id="MNPL01012207">
    <property type="protein sequence ID" value="OQR72249.1"/>
    <property type="molecule type" value="Genomic_DNA"/>
</dbReference>
<feature type="compositionally biased region" description="Basic and acidic residues" evidence="1">
    <location>
        <begin position="1"/>
        <end position="11"/>
    </location>
</feature>
<evidence type="ECO:0000313" key="3">
    <source>
        <dbReference type="Proteomes" id="UP000192247"/>
    </source>
</evidence>
<comment type="caution">
    <text evidence="2">The sequence shown here is derived from an EMBL/GenBank/DDBJ whole genome shotgun (WGS) entry which is preliminary data.</text>
</comment>
<gene>
    <name evidence="2" type="ORF">BIW11_03805</name>
</gene>
<keyword evidence="3" id="KW-1185">Reference proteome</keyword>
<evidence type="ECO:0000256" key="1">
    <source>
        <dbReference type="SAM" id="MobiDB-lite"/>
    </source>
</evidence>
<sequence length="37" mass="4221">MRADRQVDKKAGGQTNKWISRRTDRQVDKQTDGETSG</sequence>
<proteinExistence type="predicted"/>